<evidence type="ECO:0000313" key="4">
    <source>
        <dbReference type="Proteomes" id="UP000473014"/>
    </source>
</evidence>
<accession>A0A6G2BDJ0</accession>
<dbReference type="Proteomes" id="UP000473014">
    <property type="component" value="Unassembled WGS sequence"/>
</dbReference>
<gene>
    <name evidence="3" type="ORF">F0L17_14435</name>
</gene>
<evidence type="ECO:0000259" key="2">
    <source>
        <dbReference type="PROSITE" id="PS50157"/>
    </source>
</evidence>
<name>A0A6G2BDJ0_9ACTN</name>
<evidence type="ECO:0000313" key="3">
    <source>
        <dbReference type="EMBL" id="MTE20284.1"/>
    </source>
</evidence>
<keyword evidence="4" id="KW-1185">Reference proteome</keyword>
<reference evidence="3 4" key="1">
    <citation type="submission" date="2019-11" db="EMBL/GenBank/DDBJ databases">
        <authorList>
            <person name="Yuan L."/>
        </authorList>
    </citation>
    <scope>NUCLEOTIDE SEQUENCE [LARGE SCALE GENOMIC DNA]</scope>
    <source>
        <strain evidence="3 4">TRM43335</strain>
    </source>
</reference>
<organism evidence="3 4">
    <name type="scientific">Streptomyces taklimakanensis</name>
    <dbReference type="NCBI Taxonomy" id="2569853"/>
    <lineage>
        <taxon>Bacteria</taxon>
        <taxon>Bacillati</taxon>
        <taxon>Actinomycetota</taxon>
        <taxon>Actinomycetes</taxon>
        <taxon>Kitasatosporales</taxon>
        <taxon>Streptomycetaceae</taxon>
        <taxon>Streptomyces</taxon>
    </lineage>
</organism>
<dbReference type="PROSITE" id="PS00028">
    <property type="entry name" value="ZINC_FINGER_C2H2_1"/>
    <property type="match status" value="1"/>
</dbReference>
<comment type="caution">
    <text evidence="3">The sequence shown here is derived from an EMBL/GenBank/DDBJ whole genome shotgun (WGS) entry which is preliminary data.</text>
</comment>
<dbReference type="RefSeq" id="WP_155071398.1">
    <property type="nucleotide sequence ID" value="NZ_WIXO01000001.1"/>
</dbReference>
<feature type="domain" description="C2H2-type" evidence="2">
    <location>
        <begin position="110"/>
        <end position="136"/>
    </location>
</feature>
<dbReference type="OrthoDB" id="4233362at2"/>
<dbReference type="AlphaFoldDB" id="A0A6G2BDJ0"/>
<dbReference type="EMBL" id="WIXO01000001">
    <property type="protein sequence ID" value="MTE20284.1"/>
    <property type="molecule type" value="Genomic_DNA"/>
</dbReference>
<feature type="region of interest" description="Disordered" evidence="1">
    <location>
        <begin position="61"/>
        <end position="136"/>
    </location>
</feature>
<dbReference type="PROSITE" id="PS50157">
    <property type="entry name" value="ZINC_FINGER_C2H2_2"/>
    <property type="match status" value="1"/>
</dbReference>
<evidence type="ECO:0000256" key="1">
    <source>
        <dbReference type="SAM" id="MobiDB-lite"/>
    </source>
</evidence>
<proteinExistence type="predicted"/>
<sequence>MLNIIRIEPAPARRRAFAAWAVAQEPKVRTCSATEFAVPADLYASMPEDILIGSTVDGHRYVSPELDAPFTEPALEPAREPAPAPVSDDDSSIPDDTSTEPASGGGSGGYACPHCPREFTTRRGRDTHTRAVHNEG</sequence>
<feature type="compositionally biased region" description="Basic and acidic residues" evidence="1">
    <location>
        <begin position="115"/>
        <end position="136"/>
    </location>
</feature>
<dbReference type="InterPro" id="IPR013087">
    <property type="entry name" value="Znf_C2H2_type"/>
</dbReference>
<protein>
    <recommendedName>
        <fullName evidence="2">C2H2-type domain-containing protein</fullName>
    </recommendedName>
</protein>